<feature type="non-terminal residue" evidence="2">
    <location>
        <position position="92"/>
    </location>
</feature>
<dbReference type="HOGENOM" id="CLU_044348_10_2_1"/>
<evidence type="ECO:0000259" key="1">
    <source>
        <dbReference type="Pfam" id="PF12762"/>
    </source>
</evidence>
<name>S7W7F8_SPRLO</name>
<dbReference type="OrthoDB" id="2186983at2759"/>
<protein>
    <recommendedName>
        <fullName evidence="1">ISXO2-like transposase domain-containing protein</fullName>
    </recommendedName>
</protein>
<evidence type="ECO:0000313" key="3">
    <source>
        <dbReference type="Proteomes" id="UP000014978"/>
    </source>
</evidence>
<dbReference type="PANTHER" id="PTHR47163">
    <property type="entry name" value="DDE_TNP_IS1595 DOMAIN-CONTAINING PROTEIN"/>
    <property type="match status" value="1"/>
</dbReference>
<accession>S7W7F8</accession>
<dbReference type="InParanoid" id="S7W7F8"/>
<dbReference type="Proteomes" id="UP000014978">
    <property type="component" value="Unassembled WGS sequence"/>
</dbReference>
<dbReference type="AlphaFoldDB" id="S7W7F8"/>
<reference evidence="3" key="1">
    <citation type="journal article" date="2013" name="PLoS Genet.">
        <title>The genome of Spraguea lophii and the basis of host-microsporidian interactions.</title>
        <authorList>
            <person name="Campbell S.E."/>
            <person name="Williams T.A."/>
            <person name="Yousuf A."/>
            <person name="Soanes D.M."/>
            <person name="Paszkiewicz K.H."/>
            <person name="Williams B.A.P."/>
        </authorList>
    </citation>
    <scope>NUCLEOTIDE SEQUENCE [LARGE SCALE GENOMIC DNA]</scope>
    <source>
        <strain evidence="3">42_110</strain>
    </source>
</reference>
<feature type="domain" description="ISXO2-like transposase" evidence="1">
    <location>
        <begin position="2"/>
        <end position="80"/>
    </location>
</feature>
<dbReference type="InterPro" id="IPR053164">
    <property type="entry name" value="IS1016-like_transposase"/>
</dbReference>
<sequence length="92" mass="11335">MFFDVIITRNANFLRHIIKKHVKESSIIMTNCWKRYENLQNLNYRHFKISRSRNFLKSRNKEINTQTIEGKLALTKRLYKNKKFFTNETFIY</sequence>
<keyword evidence="3" id="KW-1185">Reference proteome</keyword>
<dbReference type="Pfam" id="PF12762">
    <property type="entry name" value="DDE_Tnp_IS1595"/>
    <property type="match status" value="1"/>
</dbReference>
<dbReference type="InterPro" id="IPR024445">
    <property type="entry name" value="Tnp_ISXO2-like"/>
</dbReference>
<dbReference type="EMBL" id="ATCN01000566">
    <property type="protein sequence ID" value="EPR78785.1"/>
    <property type="molecule type" value="Genomic_DNA"/>
</dbReference>
<gene>
    <name evidence="2" type="ORF">SLOPH_2706</name>
</gene>
<evidence type="ECO:0000313" key="2">
    <source>
        <dbReference type="EMBL" id="EPR78785.1"/>
    </source>
</evidence>
<dbReference type="VEuPathDB" id="MicrosporidiaDB:SLOPH_2706"/>
<proteinExistence type="predicted"/>
<comment type="caution">
    <text evidence="2">The sequence shown here is derived from an EMBL/GenBank/DDBJ whole genome shotgun (WGS) entry which is preliminary data.</text>
</comment>
<organism evidence="2 3">
    <name type="scientific">Spraguea lophii (strain 42_110)</name>
    <name type="common">Microsporidian parasite</name>
    <dbReference type="NCBI Taxonomy" id="1358809"/>
    <lineage>
        <taxon>Eukaryota</taxon>
        <taxon>Fungi</taxon>
        <taxon>Fungi incertae sedis</taxon>
        <taxon>Microsporidia</taxon>
        <taxon>Spragueidae</taxon>
        <taxon>Spraguea</taxon>
    </lineage>
</organism>
<dbReference type="PANTHER" id="PTHR47163:SF2">
    <property type="entry name" value="SI:DKEY-17M8.2"/>
    <property type="match status" value="1"/>
</dbReference>